<dbReference type="HOGENOM" id="CLU_2158718_0_0_1"/>
<proteinExistence type="predicted"/>
<evidence type="ECO:0000313" key="2">
    <source>
        <dbReference type="EMBL" id="KIK53376.1"/>
    </source>
</evidence>
<reference evidence="2 3" key="1">
    <citation type="submission" date="2014-04" db="EMBL/GenBank/DDBJ databases">
        <title>Evolutionary Origins and Diversification of the Mycorrhizal Mutualists.</title>
        <authorList>
            <consortium name="DOE Joint Genome Institute"/>
            <consortium name="Mycorrhizal Genomics Consortium"/>
            <person name="Kohler A."/>
            <person name="Kuo A."/>
            <person name="Nagy L.G."/>
            <person name="Floudas D."/>
            <person name="Copeland A."/>
            <person name="Barry K.W."/>
            <person name="Cichocki N."/>
            <person name="Veneault-Fourrey C."/>
            <person name="LaButti K."/>
            <person name="Lindquist E.A."/>
            <person name="Lipzen A."/>
            <person name="Lundell T."/>
            <person name="Morin E."/>
            <person name="Murat C."/>
            <person name="Riley R."/>
            <person name="Ohm R."/>
            <person name="Sun H."/>
            <person name="Tunlid A."/>
            <person name="Henrissat B."/>
            <person name="Grigoriev I.V."/>
            <person name="Hibbett D.S."/>
            <person name="Martin F."/>
        </authorList>
    </citation>
    <scope>NUCLEOTIDE SEQUENCE [LARGE SCALE GENOMIC DNA]</scope>
    <source>
        <strain evidence="2 3">FD-317 M1</strain>
    </source>
</reference>
<protein>
    <submittedName>
        <fullName evidence="2">Uncharacterized protein</fullName>
    </submittedName>
</protein>
<dbReference type="Proteomes" id="UP000053593">
    <property type="component" value="Unassembled WGS sequence"/>
</dbReference>
<evidence type="ECO:0000313" key="3">
    <source>
        <dbReference type="Proteomes" id="UP000053593"/>
    </source>
</evidence>
<keyword evidence="1" id="KW-0472">Membrane</keyword>
<name>A0A0D0BFC4_9AGAR</name>
<keyword evidence="3" id="KW-1185">Reference proteome</keyword>
<organism evidence="2 3">
    <name type="scientific">Collybiopsis luxurians FD-317 M1</name>
    <dbReference type="NCBI Taxonomy" id="944289"/>
    <lineage>
        <taxon>Eukaryota</taxon>
        <taxon>Fungi</taxon>
        <taxon>Dikarya</taxon>
        <taxon>Basidiomycota</taxon>
        <taxon>Agaricomycotina</taxon>
        <taxon>Agaricomycetes</taxon>
        <taxon>Agaricomycetidae</taxon>
        <taxon>Agaricales</taxon>
        <taxon>Marasmiineae</taxon>
        <taxon>Omphalotaceae</taxon>
        <taxon>Collybiopsis</taxon>
        <taxon>Collybiopsis luxurians</taxon>
    </lineage>
</organism>
<accession>A0A0D0BFC4</accession>
<evidence type="ECO:0000256" key="1">
    <source>
        <dbReference type="SAM" id="Phobius"/>
    </source>
</evidence>
<dbReference type="AlphaFoldDB" id="A0A0D0BFC4"/>
<dbReference type="EMBL" id="KN834830">
    <property type="protein sequence ID" value="KIK53376.1"/>
    <property type="molecule type" value="Genomic_DNA"/>
</dbReference>
<gene>
    <name evidence="2" type="ORF">GYMLUDRAFT_938573</name>
</gene>
<feature type="transmembrane region" description="Helical" evidence="1">
    <location>
        <begin position="86"/>
        <end position="105"/>
    </location>
</feature>
<sequence length="111" mass="12095">MILKAGPYKFQVRSDCHVSISAIDNMLQPPHRNNMDLPLSRYLVELLSDVGNLDRQAQSCNRNTLALNNSFKLGSLPSFIASSLRASILICAVIGLGIAIGWSVHCKQGLS</sequence>
<keyword evidence="1" id="KW-1133">Transmembrane helix</keyword>
<keyword evidence="1" id="KW-0812">Transmembrane</keyword>